<dbReference type="Proteomes" id="UP001075354">
    <property type="component" value="Chromosome 2"/>
</dbReference>
<accession>A0AAV7Y494</accession>
<evidence type="ECO:0000313" key="3">
    <source>
        <dbReference type="Proteomes" id="UP001075354"/>
    </source>
</evidence>
<sequence length="126" mass="13632">MGSIKAKLGADGRYRRLAPPSHAASAHSTLYTADVPRRRPALPRRPGAAARAGRPGPAPGRRRPGAARLPALHVGPRLLVRQPRQRQPVQHAQLVLREEHAGPPVMCPAARASRDVEYVVKSVCEK</sequence>
<feature type="compositionally biased region" description="Low complexity" evidence="1">
    <location>
        <begin position="44"/>
        <end position="55"/>
    </location>
</feature>
<feature type="region of interest" description="Disordered" evidence="1">
    <location>
        <begin position="1"/>
        <end position="71"/>
    </location>
</feature>
<comment type="caution">
    <text evidence="2">The sequence shown here is derived from an EMBL/GenBank/DDBJ whole genome shotgun (WGS) entry which is preliminary data.</text>
</comment>
<reference evidence="2" key="1">
    <citation type="submission" date="2022-12" db="EMBL/GenBank/DDBJ databases">
        <title>Chromosome-level genome assembly of the bean flower thrips Megalurothrips usitatus.</title>
        <authorList>
            <person name="Ma L."/>
            <person name="Liu Q."/>
            <person name="Li H."/>
            <person name="Cai W."/>
        </authorList>
    </citation>
    <scope>NUCLEOTIDE SEQUENCE</scope>
    <source>
        <strain evidence="2">Cailab_2022a</strain>
    </source>
</reference>
<keyword evidence="3" id="KW-1185">Reference proteome</keyword>
<name>A0AAV7Y494_9NEOP</name>
<protein>
    <submittedName>
        <fullName evidence="2">Uncharacterized protein</fullName>
    </submittedName>
</protein>
<proteinExistence type="predicted"/>
<evidence type="ECO:0000313" key="2">
    <source>
        <dbReference type="EMBL" id="KAJ1531104.1"/>
    </source>
</evidence>
<evidence type="ECO:0000256" key="1">
    <source>
        <dbReference type="SAM" id="MobiDB-lite"/>
    </source>
</evidence>
<organism evidence="2 3">
    <name type="scientific">Megalurothrips usitatus</name>
    <name type="common">bean blossom thrips</name>
    <dbReference type="NCBI Taxonomy" id="439358"/>
    <lineage>
        <taxon>Eukaryota</taxon>
        <taxon>Metazoa</taxon>
        <taxon>Ecdysozoa</taxon>
        <taxon>Arthropoda</taxon>
        <taxon>Hexapoda</taxon>
        <taxon>Insecta</taxon>
        <taxon>Pterygota</taxon>
        <taxon>Neoptera</taxon>
        <taxon>Paraneoptera</taxon>
        <taxon>Thysanoptera</taxon>
        <taxon>Terebrantia</taxon>
        <taxon>Thripoidea</taxon>
        <taxon>Thripidae</taxon>
        <taxon>Megalurothrips</taxon>
    </lineage>
</organism>
<dbReference type="AlphaFoldDB" id="A0AAV7Y494"/>
<dbReference type="EMBL" id="JAPTSV010000002">
    <property type="protein sequence ID" value="KAJ1531104.1"/>
    <property type="molecule type" value="Genomic_DNA"/>
</dbReference>
<feature type="compositionally biased region" description="Low complexity" evidence="1">
    <location>
        <begin position="18"/>
        <end position="28"/>
    </location>
</feature>
<gene>
    <name evidence="2" type="ORF">ONE63_005929</name>
</gene>